<evidence type="ECO:0000256" key="5">
    <source>
        <dbReference type="ARBA" id="ARBA00022801"/>
    </source>
</evidence>
<accession>A0A336MU53</accession>
<keyword evidence="6" id="KW-0460">Magnesium</keyword>
<dbReference type="PROSITE" id="PS51462">
    <property type="entry name" value="NUDIX"/>
    <property type="match status" value="1"/>
</dbReference>
<evidence type="ECO:0000313" key="13">
    <source>
        <dbReference type="EMBL" id="SSX32323.1"/>
    </source>
</evidence>
<keyword evidence="4" id="KW-0963">Cytoplasm</keyword>
<comment type="function">
    <text evidence="8">Hydrolyzes UDP-glucose to glucose 1-phosphate and UMP and ADP-ribose to ribose 5-phosphate and AMP. The physiological substrate is probably UDP-glucose. Poor activity on other substrates such as ADP-glucose, CDP-glucose, GDP-glucose and GDP-mannose.</text>
</comment>
<dbReference type="CDD" id="cd18887">
    <property type="entry name" value="NUDIX_UGPPase_Nudt14"/>
    <property type="match status" value="1"/>
</dbReference>
<dbReference type="GO" id="GO:0005737">
    <property type="term" value="C:cytoplasm"/>
    <property type="evidence" value="ECO:0007669"/>
    <property type="project" value="UniProtKB-SubCell"/>
</dbReference>
<dbReference type="EMBL" id="UFQT01001990">
    <property type="protein sequence ID" value="SSX32323.1"/>
    <property type="molecule type" value="Genomic_DNA"/>
</dbReference>
<evidence type="ECO:0000256" key="10">
    <source>
        <dbReference type="ARBA" id="ARBA00071467"/>
    </source>
</evidence>
<evidence type="ECO:0000256" key="1">
    <source>
        <dbReference type="ARBA" id="ARBA00001946"/>
    </source>
</evidence>
<dbReference type="VEuPathDB" id="VectorBase:CSON004866"/>
<protein>
    <recommendedName>
        <fullName evidence="10">Uridine diphosphate glucose pyrophosphatase NUDT14</fullName>
        <ecNumber evidence="9">3.6.1.45</ecNumber>
    </recommendedName>
    <alternativeName>
        <fullName evidence="11">Nucleoside diphosphate-linked moiety X motif 14</fullName>
    </alternativeName>
</protein>
<dbReference type="GO" id="GO:0008768">
    <property type="term" value="F:UDP-sugar diphosphatase activity"/>
    <property type="evidence" value="ECO:0007669"/>
    <property type="project" value="UniProtKB-EC"/>
</dbReference>
<gene>
    <name evidence="13" type="primary">CSON004866</name>
</gene>
<dbReference type="NCBIfam" id="TIGR00052">
    <property type="entry name" value="nudix-type nucleoside diphosphatase, YffH/AdpP family"/>
    <property type="match status" value="1"/>
</dbReference>
<evidence type="ECO:0000256" key="3">
    <source>
        <dbReference type="ARBA" id="ARBA00011738"/>
    </source>
</evidence>
<reference evidence="13" key="1">
    <citation type="submission" date="2018-07" db="EMBL/GenBank/DDBJ databases">
        <authorList>
            <person name="Quirk P.G."/>
            <person name="Krulwich T.A."/>
        </authorList>
    </citation>
    <scope>NUCLEOTIDE SEQUENCE</scope>
</reference>
<keyword evidence="5" id="KW-0378">Hydrolase</keyword>
<comment type="catalytic activity">
    <reaction evidence="7">
        <text>UDP-sugar + H2O = UMP + alpha-D-aldose 1-phosphate.</text>
        <dbReference type="EC" id="3.6.1.45"/>
    </reaction>
</comment>
<dbReference type="InterPro" id="IPR004385">
    <property type="entry name" value="NDP_pyrophosphatase"/>
</dbReference>
<dbReference type="GO" id="GO:0006753">
    <property type="term" value="P:nucleoside phosphate metabolic process"/>
    <property type="evidence" value="ECO:0007669"/>
    <property type="project" value="TreeGrafter"/>
</dbReference>
<evidence type="ECO:0000256" key="9">
    <source>
        <dbReference type="ARBA" id="ARBA00066480"/>
    </source>
</evidence>
<dbReference type="GO" id="GO:0019693">
    <property type="term" value="P:ribose phosphate metabolic process"/>
    <property type="evidence" value="ECO:0007669"/>
    <property type="project" value="TreeGrafter"/>
</dbReference>
<comment type="subcellular location">
    <subcellularLocation>
        <location evidence="2">Cytoplasm</location>
    </subcellularLocation>
</comment>
<dbReference type="SUPFAM" id="SSF55811">
    <property type="entry name" value="Nudix"/>
    <property type="match status" value="1"/>
</dbReference>
<evidence type="ECO:0000256" key="2">
    <source>
        <dbReference type="ARBA" id="ARBA00004496"/>
    </source>
</evidence>
<evidence type="ECO:0000256" key="11">
    <source>
        <dbReference type="ARBA" id="ARBA00080475"/>
    </source>
</evidence>
<evidence type="ECO:0000256" key="6">
    <source>
        <dbReference type="ARBA" id="ARBA00022842"/>
    </source>
</evidence>
<dbReference type="Gene3D" id="3.90.79.10">
    <property type="entry name" value="Nucleoside Triphosphate Pyrophosphohydrolase"/>
    <property type="match status" value="1"/>
</dbReference>
<evidence type="ECO:0000256" key="4">
    <source>
        <dbReference type="ARBA" id="ARBA00022490"/>
    </source>
</evidence>
<name>A0A336MU53_CULSO</name>
<comment type="subunit">
    <text evidence="3">Homodimer.</text>
</comment>
<proteinExistence type="predicted"/>
<evidence type="ECO:0000256" key="8">
    <source>
        <dbReference type="ARBA" id="ARBA00054674"/>
    </source>
</evidence>
<organism evidence="13">
    <name type="scientific">Culicoides sonorensis</name>
    <name type="common">Biting midge</name>
    <dbReference type="NCBI Taxonomy" id="179676"/>
    <lineage>
        <taxon>Eukaryota</taxon>
        <taxon>Metazoa</taxon>
        <taxon>Ecdysozoa</taxon>
        <taxon>Arthropoda</taxon>
        <taxon>Hexapoda</taxon>
        <taxon>Insecta</taxon>
        <taxon>Pterygota</taxon>
        <taxon>Neoptera</taxon>
        <taxon>Endopterygota</taxon>
        <taxon>Diptera</taxon>
        <taxon>Nematocera</taxon>
        <taxon>Chironomoidea</taxon>
        <taxon>Ceratopogonidae</taxon>
        <taxon>Ceratopogoninae</taxon>
        <taxon>Culicoides</taxon>
        <taxon>Monoculicoides</taxon>
    </lineage>
</organism>
<dbReference type="InterPro" id="IPR015797">
    <property type="entry name" value="NUDIX_hydrolase-like_dom_sf"/>
</dbReference>
<dbReference type="GO" id="GO:0046872">
    <property type="term" value="F:metal ion binding"/>
    <property type="evidence" value="ECO:0007669"/>
    <property type="project" value="InterPro"/>
</dbReference>
<evidence type="ECO:0000259" key="12">
    <source>
        <dbReference type="PROSITE" id="PS51462"/>
    </source>
</evidence>
<dbReference type="AlphaFoldDB" id="A0A336MU53"/>
<sequence>MDVWTEKIFSHISDSHHFSVMLSLLIPGECFTAAEAHWTDKMDNIRDLKYQAIPPDSPYVTPHRMTFIQNGKLKYWDFLQVHDIVVVIIYNTTRKKLILVRQFRPAVYHGQLKSANVDFNDIDFEKYPPSMGITIELCAGLIDKKGLSKKEIAREEILEECGYDVRLDQIEEIFEFNSNVQSSSGKQTLFYCEVTDEQKVSEGGGIQNEIIDVVELSIEEVREKMGPGTCHNTPASSMLGILWFLSFKAPQLCN</sequence>
<dbReference type="EC" id="3.6.1.45" evidence="9"/>
<dbReference type="PANTHER" id="PTHR11839:SF15">
    <property type="entry name" value="URIDINE DIPHOSPHATE GLUCOSE PYROPHOSPHATASE NUDT14"/>
    <property type="match status" value="1"/>
</dbReference>
<dbReference type="FunFam" id="3.90.79.10:FF:000035">
    <property type="entry name" value="Uridine diphosphate glucose pyrophosphatase"/>
    <property type="match status" value="1"/>
</dbReference>
<feature type="domain" description="Nudix hydrolase" evidence="12">
    <location>
        <begin position="80"/>
        <end position="246"/>
    </location>
</feature>
<comment type="cofactor">
    <cofactor evidence="1">
        <name>Mg(2+)</name>
        <dbReference type="ChEBI" id="CHEBI:18420"/>
    </cofactor>
</comment>
<evidence type="ECO:0000256" key="7">
    <source>
        <dbReference type="ARBA" id="ARBA00051086"/>
    </source>
</evidence>
<dbReference type="InterPro" id="IPR000086">
    <property type="entry name" value="NUDIX_hydrolase_dom"/>
</dbReference>
<dbReference type="PANTHER" id="PTHR11839">
    <property type="entry name" value="UDP/ADP-SUGAR PYROPHOSPHATASE"/>
    <property type="match status" value="1"/>
</dbReference>